<protein>
    <submittedName>
        <fullName evidence="2">Uma2 family endonuclease</fullName>
    </submittedName>
</protein>
<dbReference type="CDD" id="cd06260">
    <property type="entry name" value="DUF820-like"/>
    <property type="match status" value="1"/>
</dbReference>
<proteinExistence type="predicted"/>
<dbReference type="RefSeq" id="WP_261235337.1">
    <property type="nucleotide sequence ID" value="NZ_JAMXFA010000010.1"/>
</dbReference>
<feature type="domain" description="Putative restriction endonuclease" evidence="1">
    <location>
        <begin position="10"/>
        <end position="175"/>
    </location>
</feature>
<dbReference type="SUPFAM" id="SSF52980">
    <property type="entry name" value="Restriction endonuclease-like"/>
    <property type="match status" value="1"/>
</dbReference>
<keyword evidence="2" id="KW-0540">Nuclease</keyword>
<comment type="caution">
    <text evidence="2">The sequence shown here is derived from an EMBL/GenBank/DDBJ whole genome shotgun (WGS) entry which is preliminary data.</text>
</comment>
<reference evidence="2 3" key="1">
    <citation type="journal article" date="2022" name="Front. Microbiol.">
        <title>High genomic differentiation and limited gene flow indicate recent cryptic speciation within the genus Laspinema (cyanobacteria).</title>
        <authorList>
            <person name="Stanojkovic A."/>
            <person name="Skoupy S."/>
            <person name="Skaloud P."/>
            <person name="Dvorak P."/>
        </authorList>
    </citation>
    <scope>NUCLEOTIDE SEQUENCE [LARGE SCALE GENOMIC DNA]</scope>
    <source>
        <strain evidence="2 3">D3b</strain>
    </source>
</reference>
<keyword evidence="3" id="KW-1185">Reference proteome</keyword>
<keyword evidence="2" id="KW-0255">Endonuclease</keyword>
<organism evidence="2 3">
    <name type="scientific">Laspinema olomoucense D3b</name>
    <dbReference type="NCBI Taxonomy" id="2953688"/>
    <lineage>
        <taxon>Bacteria</taxon>
        <taxon>Bacillati</taxon>
        <taxon>Cyanobacteriota</taxon>
        <taxon>Cyanophyceae</taxon>
        <taxon>Oscillatoriophycideae</taxon>
        <taxon>Oscillatoriales</taxon>
        <taxon>Laspinemataceae</taxon>
        <taxon>Laspinema</taxon>
        <taxon>Laspinema olomoucense</taxon>
    </lineage>
</organism>
<accession>A0ABT2N681</accession>
<dbReference type="InterPro" id="IPR012296">
    <property type="entry name" value="Nuclease_put_TT1808"/>
</dbReference>
<gene>
    <name evidence="2" type="ORF">NG792_09745</name>
</gene>
<dbReference type="PANTHER" id="PTHR36558">
    <property type="entry name" value="GLR1098 PROTEIN"/>
    <property type="match status" value="1"/>
</dbReference>
<dbReference type="Proteomes" id="UP001525961">
    <property type="component" value="Unassembled WGS sequence"/>
</dbReference>
<name>A0ABT2N681_9CYAN</name>
<sequence length="185" mass="21630">MIAVPNYINPEEYLEIERQNPIRHEYRRGLVYAMAGGTDNHDRIAQNLLYLINSHLRNSPDCRFYSGNVKVNYQNEFYYYPDAFGTCDPRDRSDRYAKRYPKLIAEVLSSSTQTFDLGEKFTDYQKIDTLEEYILISQETQRVECRRLTGPDTWETEVYGEGDLIVLKSLNLELAIGELYLGMDP</sequence>
<dbReference type="InterPro" id="IPR011335">
    <property type="entry name" value="Restrct_endonuc-II-like"/>
</dbReference>
<evidence type="ECO:0000259" key="1">
    <source>
        <dbReference type="Pfam" id="PF05685"/>
    </source>
</evidence>
<dbReference type="PANTHER" id="PTHR36558:SF1">
    <property type="entry name" value="RESTRICTION ENDONUCLEASE DOMAIN-CONTAINING PROTEIN-RELATED"/>
    <property type="match status" value="1"/>
</dbReference>
<keyword evidence="2" id="KW-0378">Hydrolase</keyword>
<evidence type="ECO:0000313" key="3">
    <source>
        <dbReference type="Proteomes" id="UP001525961"/>
    </source>
</evidence>
<evidence type="ECO:0000313" key="2">
    <source>
        <dbReference type="EMBL" id="MCT7977986.1"/>
    </source>
</evidence>
<dbReference type="Pfam" id="PF05685">
    <property type="entry name" value="Uma2"/>
    <property type="match status" value="1"/>
</dbReference>
<dbReference type="GO" id="GO:0004519">
    <property type="term" value="F:endonuclease activity"/>
    <property type="evidence" value="ECO:0007669"/>
    <property type="project" value="UniProtKB-KW"/>
</dbReference>
<dbReference type="EMBL" id="JAMXFA010000010">
    <property type="protein sequence ID" value="MCT7977986.1"/>
    <property type="molecule type" value="Genomic_DNA"/>
</dbReference>
<dbReference type="Gene3D" id="3.90.1570.10">
    <property type="entry name" value="tt1808, chain A"/>
    <property type="match status" value="1"/>
</dbReference>
<dbReference type="InterPro" id="IPR008538">
    <property type="entry name" value="Uma2"/>
</dbReference>